<keyword evidence="9" id="KW-0460">Magnesium</keyword>
<evidence type="ECO:0000256" key="1">
    <source>
        <dbReference type="ARBA" id="ARBA00001946"/>
    </source>
</evidence>
<dbReference type="SMART" id="SM00116">
    <property type="entry name" value="CBS"/>
    <property type="match status" value="2"/>
</dbReference>
<evidence type="ECO:0000256" key="3">
    <source>
        <dbReference type="ARBA" id="ARBA00022555"/>
    </source>
</evidence>
<evidence type="ECO:0000256" key="4">
    <source>
        <dbReference type="ARBA" id="ARBA00022679"/>
    </source>
</evidence>
<keyword evidence="8" id="KW-0547">Nucleotide-binding</keyword>
<dbReference type="Gene3D" id="3.10.310.30">
    <property type="match status" value="1"/>
</dbReference>
<protein>
    <submittedName>
        <fullName evidence="14">Poly(A) polymerase</fullName>
    </submittedName>
</protein>
<comment type="caution">
    <text evidence="14">The sequence shown here is derived from an EMBL/GenBank/DDBJ whole genome shotgun (WGS) entry which is preliminary data.</text>
</comment>
<dbReference type="PANTHER" id="PTHR47788">
    <property type="entry name" value="POLYA POLYMERASE"/>
    <property type="match status" value="1"/>
</dbReference>
<evidence type="ECO:0000256" key="2">
    <source>
        <dbReference type="ARBA" id="ARBA00007265"/>
    </source>
</evidence>
<dbReference type="CDD" id="cd05398">
    <property type="entry name" value="NT_ClassII-CCAase"/>
    <property type="match status" value="1"/>
</dbReference>
<evidence type="ECO:0000259" key="13">
    <source>
        <dbReference type="PROSITE" id="PS51371"/>
    </source>
</evidence>
<dbReference type="Pfam" id="PF00571">
    <property type="entry name" value="CBS"/>
    <property type="match status" value="2"/>
</dbReference>
<keyword evidence="5" id="KW-0819">tRNA processing</keyword>
<dbReference type="Pfam" id="PF01743">
    <property type="entry name" value="PolyA_pol"/>
    <property type="match status" value="1"/>
</dbReference>
<dbReference type="PROSITE" id="PS51371">
    <property type="entry name" value="CBS"/>
    <property type="match status" value="2"/>
</dbReference>
<evidence type="ECO:0000256" key="10">
    <source>
        <dbReference type="ARBA" id="ARBA00022884"/>
    </source>
</evidence>
<dbReference type="Pfam" id="PF02272">
    <property type="entry name" value="DHHA1"/>
    <property type="match status" value="1"/>
</dbReference>
<evidence type="ECO:0000256" key="9">
    <source>
        <dbReference type="ARBA" id="ARBA00022842"/>
    </source>
</evidence>
<dbReference type="SUPFAM" id="SSF54631">
    <property type="entry name" value="CBS-domain pair"/>
    <property type="match status" value="1"/>
</dbReference>
<comment type="cofactor">
    <cofactor evidence="1">
        <name>Mg(2+)</name>
        <dbReference type="ChEBI" id="CHEBI:18420"/>
    </cofactor>
</comment>
<dbReference type="PANTHER" id="PTHR47788:SF1">
    <property type="entry name" value="A-ADDING TRNA NUCLEOTIDYLTRANSFERASE"/>
    <property type="match status" value="1"/>
</dbReference>
<keyword evidence="15" id="KW-1185">Reference proteome</keyword>
<name>A0ABQ2CUL2_9DEIO</name>
<keyword evidence="6" id="KW-0548">Nucleotidyltransferase</keyword>
<dbReference type="SUPFAM" id="SSF64182">
    <property type="entry name" value="DHH phosphoesterases"/>
    <property type="match status" value="1"/>
</dbReference>
<dbReference type="Gene3D" id="3.90.1640.10">
    <property type="entry name" value="inorganic pyrophosphatase (n-terminal core)"/>
    <property type="match status" value="1"/>
</dbReference>
<evidence type="ECO:0000256" key="11">
    <source>
        <dbReference type="PROSITE-ProRule" id="PRU00703"/>
    </source>
</evidence>
<dbReference type="SUPFAM" id="SSF81891">
    <property type="entry name" value="Poly A polymerase C-terminal region-like"/>
    <property type="match status" value="1"/>
</dbReference>
<dbReference type="Gene3D" id="3.30.460.10">
    <property type="entry name" value="Beta Polymerase, domain 2"/>
    <property type="match status" value="1"/>
</dbReference>
<dbReference type="EMBL" id="BMOD01000001">
    <property type="protein sequence ID" value="GGJ18990.1"/>
    <property type="molecule type" value="Genomic_DNA"/>
</dbReference>
<keyword evidence="10 12" id="KW-0694">RNA-binding</keyword>
<dbReference type="Gene3D" id="3.10.580.10">
    <property type="entry name" value="CBS-domain"/>
    <property type="match status" value="1"/>
</dbReference>
<keyword evidence="11" id="KW-0129">CBS domain</keyword>
<dbReference type="Proteomes" id="UP000632222">
    <property type="component" value="Unassembled WGS sequence"/>
</dbReference>
<evidence type="ECO:0000256" key="5">
    <source>
        <dbReference type="ARBA" id="ARBA00022694"/>
    </source>
</evidence>
<dbReference type="Pfam" id="PF01368">
    <property type="entry name" value="DHH"/>
    <property type="match status" value="1"/>
</dbReference>
<evidence type="ECO:0000256" key="6">
    <source>
        <dbReference type="ARBA" id="ARBA00022695"/>
    </source>
</evidence>
<evidence type="ECO:0000313" key="14">
    <source>
        <dbReference type="EMBL" id="GGJ18990.1"/>
    </source>
</evidence>
<keyword evidence="7" id="KW-0479">Metal-binding</keyword>
<evidence type="ECO:0000313" key="15">
    <source>
        <dbReference type="Proteomes" id="UP000632222"/>
    </source>
</evidence>
<accession>A0ABQ2CUL2</accession>
<dbReference type="InterPro" id="IPR000644">
    <property type="entry name" value="CBS_dom"/>
</dbReference>
<dbReference type="SUPFAM" id="SSF81301">
    <property type="entry name" value="Nucleotidyltransferase"/>
    <property type="match status" value="1"/>
</dbReference>
<dbReference type="Gene3D" id="1.10.3090.10">
    <property type="entry name" value="cca-adding enzyme, domain 2"/>
    <property type="match status" value="1"/>
</dbReference>
<feature type="domain" description="CBS" evidence="13">
    <location>
        <begin position="371"/>
        <end position="428"/>
    </location>
</feature>
<dbReference type="InterPro" id="IPR046342">
    <property type="entry name" value="CBS_dom_sf"/>
</dbReference>
<feature type="domain" description="CBS" evidence="13">
    <location>
        <begin position="309"/>
        <end position="367"/>
    </location>
</feature>
<evidence type="ECO:0000256" key="7">
    <source>
        <dbReference type="ARBA" id="ARBA00022723"/>
    </source>
</evidence>
<proteinExistence type="inferred from homology"/>
<keyword evidence="4 12" id="KW-0808">Transferase</keyword>
<organism evidence="14 15">
    <name type="scientific">Deinococcus roseus</name>
    <dbReference type="NCBI Taxonomy" id="392414"/>
    <lineage>
        <taxon>Bacteria</taxon>
        <taxon>Thermotogati</taxon>
        <taxon>Deinococcota</taxon>
        <taxon>Deinococci</taxon>
        <taxon>Deinococcales</taxon>
        <taxon>Deinococcaceae</taxon>
        <taxon>Deinococcus</taxon>
    </lineage>
</organism>
<dbReference type="InterPro" id="IPR003156">
    <property type="entry name" value="DHHA1_dom"/>
</dbReference>
<dbReference type="InterPro" id="IPR038763">
    <property type="entry name" value="DHH_sf"/>
</dbReference>
<reference evidence="15" key="1">
    <citation type="journal article" date="2019" name="Int. J. Syst. Evol. Microbiol.">
        <title>The Global Catalogue of Microorganisms (GCM) 10K type strain sequencing project: providing services to taxonomists for standard genome sequencing and annotation.</title>
        <authorList>
            <consortium name="The Broad Institute Genomics Platform"/>
            <consortium name="The Broad Institute Genome Sequencing Center for Infectious Disease"/>
            <person name="Wu L."/>
            <person name="Ma J."/>
        </authorList>
    </citation>
    <scope>NUCLEOTIDE SEQUENCE [LARGE SCALE GENOMIC DNA]</scope>
    <source>
        <strain evidence="15">JCM 14370</strain>
    </source>
</reference>
<keyword evidence="3" id="KW-0820">tRNA-binding</keyword>
<dbReference type="InterPro" id="IPR002646">
    <property type="entry name" value="PolA_pol_head_dom"/>
</dbReference>
<dbReference type="InterPro" id="IPR052390">
    <property type="entry name" value="tRNA_nt/polyA_polymerase"/>
</dbReference>
<dbReference type="InterPro" id="IPR001667">
    <property type="entry name" value="DDH_dom"/>
</dbReference>
<evidence type="ECO:0000256" key="8">
    <source>
        <dbReference type="ARBA" id="ARBA00022741"/>
    </source>
</evidence>
<sequence length="807" mass="89745">MLRAMRLILAHDNADLDAIASLALARKLHPDAIPVLHGGLDGSERTAFILFKDALGILTPEDLPDEEIESLIVVDTHDLGRLGEYAEVARKVPVLVYDHHPTEGEVPPGHYQLVGSCATLLTRRIQQEGIELTNPEATLALAGLEADTDFFQNGNTTREDFQAAAYLSQFADLRVVREITRQFFDPEALNILAELLKNPGWQDIGAFRVILKILQPEDRIPGAGLAMRLISLTGADAVFLFLQDGERTDVVARARQRGPNVARILQDLGGGGHKQAASARVDLPPEEAYRKVLECTAWQEKPILVQDRMTRDVRTLSDSLKINEAIVELVKIGHNGAPVLHEGKLVGMVSRRDLDRAMRHGLQNAPVKSVMSRRVISIEPDEPLGHATELIRKHSVGRLPVVKGGHLLGILTRSDLLGEAPPKPDLTEKVLGHLQMQDWEMIETVRENAPSTARIMLVGGAVRDALLGKHPTDLDVVVSGVDVIEVAQQSGLDFKCYPQYGNATLTLPNGNHLDLIQARDEYYTAPGAAPTVMKGTLEQDLARRDFTVNALALQLTPEVKFIDQHDGLSDLQAEVLRVLHPLSFLEDPSRIVRGARLAVRLGFRLEERTLSTISDALPHAEMAFKRLKNELLLVFQERTPGAVFEMLQEWGAGELYGFGDLTALKRADEARRKGEHVPTETLMALWLHSFAPEQRKQVARIWQIPKRTREVADLAGPEDFLRMSDWEFLYWCLLNPDQARAYEVAKLTPPRQVTGKDLLDLGMKPGSALGELLEHLKVLRQQEEVSGFEEELEVARRWIRDGRDAEG</sequence>
<comment type="similarity">
    <text evidence="2 12">Belongs to the tRNA nucleotidyltransferase/poly(A) polymerase family.</text>
</comment>
<gene>
    <name evidence="14" type="ORF">GCM10008938_01250</name>
</gene>
<dbReference type="InterPro" id="IPR043519">
    <property type="entry name" value="NT_sf"/>
</dbReference>
<evidence type="ECO:0000256" key="12">
    <source>
        <dbReference type="RuleBase" id="RU003953"/>
    </source>
</evidence>